<comment type="similarity">
    <text evidence="1">Belongs to the YciI family.</text>
</comment>
<feature type="domain" description="YCII-related" evidence="2">
    <location>
        <begin position="90"/>
        <end position="149"/>
    </location>
</feature>
<name>A0ABU7RV03_9ACTN</name>
<keyword evidence="4" id="KW-1185">Reference proteome</keyword>
<evidence type="ECO:0000256" key="1">
    <source>
        <dbReference type="ARBA" id="ARBA00007689"/>
    </source>
</evidence>
<gene>
    <name evidence="3" type="ORF">V1633_17770</name>
</gene>
<dbReference type="InterPro" id="IPR005545">
    <property type="entry name" value="YCII"/>
</dbReference>
<dbReference type="Proteomes" id="UP001332243">
    <property type="component" value="Unassembled WGS sequence"/>
</dbReference>
<dbReference type="RefSeq" id="WP_331215452.1">
    <property type="nucleotide sequence ID" value="NZ_JAZGQK010000013.1"/>
</dbReference>
<sequence length="159" mass="17471">MRLSRPDVGTGLPPVVYETTTAARSAVHGDTVDRYAPPTGNREDRTMKYVLMFVDTEQFAADLQAMDGAEQERAYLRVQQWFADHSDKITHHTHLLPAHTATTVRLAGGEPLVSDGPFVEGKEVISGYVEIDVADLDEALAMVRVWPACPIVEIRPVAG</sequence>
<proteinExistence type="inferred from homology"/>
<dbReference type="SUPFAM" id="SSF54909">
    <property type="entry name" value="Dimeric alpha+beta barrel"/>
    <property type="match status" value="1"/>
</dbReference>
<protein>
    <submittedName>
        <fullName evidence="3">YciI family protein</fullName>
    </submittedName>
</protein>
<dbReference type="PANTHER" id="PTHR35174">
    <property type="entry name" value="BLL7171 PROTEIN-RELATED"/>
    <property type="match status" value="1"/>
</dbReference>
<comment type="caution">
    <text evidence="3">The sequence shown here is derived from an EMBL/GenBank/DDBJ whole genome shotgun (WGS) entry which is preliminary data.</text>
</comment>
<dbReference type="Pfam" id="PF03795">
    <property type="entry name" value="YCII"/>
    <property type="match status" value="1"/>
</dbReference>
<dbReference type="EMBL" id="JAZGQK010000013">
    <property type="protein sequence ID" value="MEE6260336.1"/>
    <property type="molecule type" value="Genomic_DNA"/>
</dbReference>
<organism evidence="3 4">
    <name type="scientific">Plantactinospora sonchi</name>
    <dbReference type="NCBI Taxonomy" id="1544735"/>
    <lineage>
        <taxon>Bacteria</taxon>
        <taxon>Bacillati</taxon>
        <taxon>Actinomycetota</taxon>
        <taxon>Actinomycetes</taxon>
        <taxon>Micromonosporales</taxon>
        <taxon>Micromonosporaceae</taxon>
        <taxon>Plantactinospora</taxon>
    </lineage>
</organism>
<evidence type="ECO:0000313" key="4">
    <source>
        <dbReference type="Proteomes" id="UP001332243"/>
    </source>
</evidence>
<dbReference type="InterPro" id="IPR011008">
    <property type="entry name" value="Dimeric_a/b-barrel"/>
</dbReference>
<reference evidence="3 4" key="1">
    <citation type="submission" date="2024-01" db="EMBL/GenBank/DDBJ databases">
        <title>Genome insights into Plantactinospora sonchi sp. nov.</title>
        <authorList>
            <person name="Wang L."/>
        </authorList>
    </citation>
    <scope>NUCLEOTIDE SEQUENCE [LARGE SCALE GENOMIC DNA]</scope>
    <source>
        <strain evidence="3 4">NEAU-QY2</strain>
    </source>
</reference>
<accession>A0ABU7RV03</accession>
<evidence type="ECO:0000313" key="3">
    <source>
        <dbReference type="EMBL" id="MEE6260336.1"/>
    </source>
</evidence>
<dbReference type="PANTHER" id="PTHR35174:SF3">
    <property type="entry name" value="BLL7171 PROTEIN"/>
    <property type="match status" value="1"/>
</dbReference>
<evidence type="ECO:0000259" key="2">
    <source>
        <dbReference type="Pfam" id="PF03795"/>
    </source>
</evidence>
<dbReference type="Gene3D" id="3.30.70.1060">
    <property type="entry name" value="Dimeric alpha+beta barrel"/>
    <property type="match status" value="1"/>
</dbReference>